<gene>
    <name evidence="1" type="ORF">A2V81_05005</name>
</gene>
<name>A0A1F4XJ37_9BACT</name>
<dbReference type="EMBL" id="MEWR01000023">
    <property type="protein sequence ID" value="OGC81604.1"/>
    <property type="molecule type" value="Genomic_DNA"/>
</dbReference>
<protein>
    <recommendedName>
        <fullName evidence="3">Four helix bundle protein</fullName>
    </recommendedName>
</protein>
<evidence type="ECO:0008006" key="3">
    <source>
        <dbReference type="Google" id="ProtNLM"/>
    </source>
</evidence>
<dbReference type="STRING" id="1817814.A2V81_05005"/>
<accession>A0A1F4XJ37</accession>
<dbReference type="PANTHER" id="PTHR38471">
    <property type="entry name" value="FOUR HELIX BUNDLE PROTEIN"/>
    <property type="match status" value="1"/>
</dbReference>
<comment type="caution">
    <text evidence="1">The sequence shown here is derived from an EMBL/GenBank/DDBJ whole genome shotgun (WGS) entry which is preliminary data.</text>
</comment>
<evidence type="ECO:0000313" key="1">
    <source>
        <dbReference type="EMBL" id="OGC81604.1"/>
    </source>
</evidence>
<dbReference type="NCBIfam" id="TIGR02436">
    <property type="entry name" value="four helix bundle protein"/>
    <property type="match status" value="1"/>
</dbReference>
<dbReference type="AlphaFoldDB" id="A0A1F4XJ37"/>
<organism evidence="1 2">
    <name type="scientific">Candidatus Abawacabacteria bacterium RBG_16_42_10</name>
    <dbReference type="NCBI Taxonomy" id="1817814"/>
    <lineage>
        <taxon>Bacteria</taxon>
        <taxon>Candidatus Abawacaibacteriota</taxon>
    </lineage>
</organism>
<dbReference type="InterPro" id="IPR012657">
    <property type="entry name" value="23S_rRNA-intervening_sequence"/>
</dbReference>
<dbReference type="Proteomes" id="UP000177614">
    <property type="component" value="Unassembled WGS sequence"/>
</dbReference>
<reference evidence="1 2" key="1">
    <citation type="journal article" date="2016" name="Nat. Commun.">
        <title>Thousands of microbial genomes shed light on interconnected biogeochemical processes in an aquifer system.</title>
        <authorList>
            <person name="Anantharaman K."/>
            <person name="Brown C.T."/>
            <person name="Hug L.A."/>
            <person name="Sharon I."/>
            <person name="Castelle C.J."/>
            <person name="Probst A.J."/>
            <person name="Thomas B.C."/>
            <person name="Singh A."/>
            <person name="Wilkins M.J."/>
            <person name="Karaoz U."/>
            <person name="Brodie E.L."/>
            <person name="Williams K.H."/>
            <person name="Hubbard S.S."/>
            <person name="Banfield J.F."/>
        </authorList>
    </citation>
    <scope>NUCLEOTIDE SEQUENCE [LARGE SCALE GENOMIC DNA]</scope>
</reference>
<dbReference type="Pfam" id="PF05635">
    <property type="entry name" value="23S_rRNA_IVP"/>
    <property type="match status" value="1"/>
</dbReference>
<dbReference type="SUPFAM" id="SSF158446">
    <property type="entry name" value="IVS-encoded protein-like"/>
    <property type="match status" value="1"/>
</dbReference>
<evidence type="ECO:0000313" key="2">
    <source>
        <dbReference type="Proteomes" id="UP000177614"/>
    </source>
</evidence>
<dbReference type="Gene3D" id="1.20.1440.60">
    <property type="entry name" value="23S rRNA-intervening sequence"/>
    <property type="match status" value="1"/>
</dbReference>
<proteinExistence type="predicted"/>
<dbReference type="PANTHER" id="PTHR38471:SF2">
    <property type="entry name" value="FOUR HELIX BUNDLE PROTEIN"/>
    <property type="match status" value="1"/>
</dbReference>
<dbReference type="InterPro" id="IPR036583">
    <property type="entry name" value="23S_rRNA_IVS_sf"/>
</dbReference>
<sequence length="107" mass="12632">MFIFETFPVYQKAENFYQSLLSLIELNKIRPNSAYQLERAALSILCNISEGSGKCSRKDKRNFYVIARGSCHECASIVRQLTKRDPQELYFQNWYQELTIIPEKRKD</sequence>